<feature type="compositionally biased region" description="Polar residues" evidence="4">
    <location>
        <begin position="7"/>
        <end position="33"/>
    </location>
</feature>
<protein>
    <submittedName>
        <fullName evidence="5">Uncharacterized protein</fullName>
    </submittedName>
</protein>
<dbReference type="PANTHER" id="PTHR32054">
    <property type="entry name" value="HEAVY CHAIN, PUTATIVE, EXPRESSED-RELATED-RELATED"/>
    <property type="match status" value="1"/>
</dbReference>
<evidence type="ECO:0000313" key="5">
    <source>
        <dbReference type="EMBL" id="GAA0147522.1"/>
    </source>
</evidence>
<proteinExistence type="inferred from homology"/>
<dbReference type="Proteomes" id="UP001454036">
    <property type="component" value="Unassembled WGS sequence"/>
</dbReference>
<dbReference type="GO" id="GO:0005829">
    <property type="term" value="C:cytosol"/>
    <property type="evidence" value="ECO:0007669"/>
    <property type="project" value="TreeGrafter"/>
</dbReference>
<dbReference type="GO" id="GO:0009903">
    <property type="term" value="P:chloroplast avoidance movement"/>
    <property type="evidence" value="ECO:0007669"/>
    <property type="project" value="TreeGrafter"/>
</dbReference>
<reference evidence="5 6" key="1">
    <citation type="submission" date="2024-01" db="EMBL/GenBank/DDBJ databases">
        <title>The complete chloroplast genome sequence of Lithospermum erythrorhizon: insights into the phylogenetic relationship among Boraginaceae species and the maternal lineages of purple gromwells.</title>
        <authorList>
            <person name="Okada T."/>
            <person name="Watanabe K."/>
        </authorList>
    </citation>
    <scope>NUCLEOTIDE SEQUENCE [LARGE SCALE GENOMIC DNA]</scope>
</reference>
<comment type="similarity">
    <text evidence="1">Belongs to the WEB family.</text>
</comment>
<keyword evidence="2 3" id="KW-0175">Coiled coil</keyword>
<sequence length="500" mass="55789">MLGFNMRTKQSGPDSSSPKSPMGTNATSNSSAEIDTKAPFQSVKAAIGLFGVLNSRGANVHKRSKSTLDERVLEKETQHHLTIKELESLKEQLRNVEATKAQALKDLDKEKYTLETLTSKLEALCESKQAAIVATEDAKKRLQQLEEERLMNTGEKLVDDVRNQYKTTTVEISSVKQEITTLKQDFDATLQAKLAAFQEAAEAEHITQVNQQKASELSEEITNLKKELDEVKLIAQRAEDEHSKFVAEKEARIQSFKASREENEKNIKALTEEAGLDDDEDPTVKLEETNQAIALLTEQLSSVRATDMDALKSTTSELELAKKDLQQLESEQSSLIILVQSLKQKIDKNATSISQAEELKKQAEVYKQEAQTTRLATEETEKKLQIALTEAKEAKSALNMESIIKLTAEEVNELKKKADNSKTNADLKVATAMAQVETIKENAKPVLHKLEESQKEKDTLKAAIEDALKQAEMADAARQVVEGELQKWRSDKDHNEGEKL</sequence>
<name>A0AAV3PBY1_LITER</name>
<dbReference type="PANTHER" id="PTHR32054:SF3">
    <property type="entry name" value="HEAVY CHAIN, PUTATIVE, EXPRESSED-RELATED"/>
    <property type="match status" value="1"/>
</dbReference>
<feature type="region of interest" description="Disordered" evidence="4">
    <location>
        <begin position="1"/>
        <end position="35"/>
    </location>
</feature>
<gene>
    <name evidence="5" type="ORF">LIER_07202</name>
</gene>
<dbReference type="InterPro" id="IPR008545">
    <property type="entry name" value="Web"/>
</dbReference>
<dbReference type="AlphaFoldDB" id="A0AAV3PBY1"/>
<keyword evidence="6" id="KW-1185">Reference proteome</keyword>
<accession>A0AAV3PBY1</accession>
<feature type="coiled-coil region" evidence="3">
    <location>
        <begin position="207"/>
        <end position="424"/>
    </location>
</feature>
<dbReference type="EMBL" id="BAABME010001094">
    <property type="protein sequence ID" value="GAA0147522.1"/>
    <property type="molecule type" value="Genomic_DNA"/>
</dbReference>
<evidence type="ECO:0000256" key="1">
    <source>
        <dbReference type="ARBA" id="ARBA00005485"/>
    </source>
</evidence>
<evidence type="ECO:0000256" key="4">
    <source>
        <dbReference type="SAM" id="MobiDB-lite"/>
    </source>
</evidence>
<feature type="coiled-coil region" evidence="3">
    <location>
        <begin position="450"/>
        <end position="477"/>
    </location>
</feature>
<dbReference type="Pfam" id="PF05701">
    <property type="entry name" value="WEMBL"/>
    <property type="match status" value="1"/>
</dbReference>
<organism evidence="5 6">
    <name type="scientific">Lithospermum erythrorhizon</name>
    <name type="common">Purple gromwell</name>
    <name type="synonym">Lithospermum officinale var. erythrorhizon</name>
    <dbReference type="NCBI Taxonomy" id="34254"/>
    <lineage>
        <taxon>Eukaryota</taxon>
        <taxon>Viridiplantae</taxon>
        <taxon>Streptophyta</taxon>
        <taxon>Embryophyta</taxon>
        <taxon>Tracheophyta</taxon>
        <taxon>Spermatophyta</taxon>
        <taxon>Magnoliopsida</taxon>
        <taxon>eudicotyledons</taxon>
        <taxon>Gunneridae</taxon>
        <taxon>Pentapetalae</taxon>
        <taxon>asterids</taxon>
        <taxon>lamiids</taxon>
        <taxon>Boraginales</taxon>
        <taxon>Boraginaceae</taxon>
        <taxon>Boraginoideae</taxon>
        <taxon>Lithospermeae</taxon>
        <taxon>Lithospermum</taxon>
    </lineage>
</organism>
<comment type="caution">
    <text evidence="5">The sequence shown here is derived from an EMBL/GenBank/DDBJ whole genome shotgun (WGS) entry which is preliminary data.</text>
</comment>
<dbReference type="GO" id="GO:0009904">
    <property type="term" value="P:chloroplast accumulation movement"/>
    <property type="evidence" value="ECO:0007669"/>
    <property type="project" value="TreeGrafter"/>
</dbReference>
<evidence type="ECO:0000313" key="6">
    <source>
        <dbReference type="Proteomes" id="UP001454036"/>
    </source>
</evidence>
<feature type="coiled-coil region" evidence="3">
    <location>
        <begin position="79"/>
        <end position="148"/>
    </location>
</feature>
<evidence type="ECO:0000256" key="3">
    <source>
        <dbReference type="SAM" id="Coils"/>
    </source>
</evidence>
<evidence type="ECO:0000256" key="2">
    <source>
        <dbReference type="ARBA" id="ARBA00023054"/>
    </source>
</evidence>